<evidence type="ECO:0000313" key="2">
    <source>
        <dbReference type="EMBL" id="KAH8487483.1"/>
    </source>
</evidence>
<keyword evidence="3" id="KW-1185">Reference proteome</keyword>
<name>A0A8T2X517_POPDE</name>
<feature type="region of interest" description="Disordered" evidence="1">
    <location>
        <begin position="43"/>
        <end position="84"/>
    </location>
</feature>
<dbReference type="Proteomes" id="UP000807159">
    <property type="component" value="Chromosome 15"/>
</dbReference>
<evidence type="ECO:0000313" key="3">
    <source>
        <dbReference type="Proteomes" id="UP000807159"/>
    </source>
</evidence>
<evidence type="ECO:0000256" key="1">
    <source>
        <dbReference type="SAM" id="MobiDB-lite"/>
    </source>
</evidence>
<proteinExistence type="predicted"/>
<dbReference type="AlphaFoldDB" id="A0A8T2X517"/>
<reference evidence="2" key="1">
    <citation type="journal article" date="2021" name="J. Hered.">
        <title>Genome Assembly of Salicaceae Populus deltoides (Eastern Cottonwood) I-69 Based on Nanopore Sequencing and Hi-C Technologies.</title>
        <authorList>
            <person name="Bai S."/>
            <person name="Wu H."/>
            <person name="Zhang J."/>
            <person name="Pan Z."/>
            <person name="Zhao W."/>
            <person name="Li Z."/>
            <person name="Tong C."/>
        </authorList>
    </citation>
    <scope>NUCLEOTIDE SEQUENCE</scope>
    <source>
        <tissue evidence="2">Leaf</tissue>
    </source>
</reference>
<dbReference type="EMBL" id="JACEGQ020000015">
    <property type="protein sequence ID" value="KAH8487483.1"/>
    <property type="molecule type" value="Genomic_DNA"/>
</dbReference>
<organism evidence="2 3">
    <name type="scientific">Populus deltoides</name>
    <name type="common">Eastern poplar</name>
    <name type="synonym">Eastern cottonwood</name>
    <dbReference type="NCBI Taxonomy" id="3696"/>
    <lineage>
        <taxon>Eukaryota</taxon>
        <taxon>Viridiplantae</taxon>
        <taxon>Streptophyta</taxon>
        <taxon>Embryophyta</taxon>
        <taxon>Tracheophyta</taxon>
        <taxon>Spermatophyta</taxon>
        <taxon>Magnoliopsida</taxon>
        <taxon>eudicotyledons</taxon>
        <taxon>Gunneridae</taxon>
        <taxon>Pentapetalae</taxon>
        <taxon>rosids</taxon>
        <taxon>fabids</taxon>
        <taxon>Malpighiales</taxon>
        <taxon>Salicaceae</taxon>
        <taxon>Saliceae</taxon>
        <taxon>Populus</taxon>
    </lineage>
</organism>
<sequence length="175" mass="19311">MSTFKTSISLDLEVAEPKHGISYACAAAAAAAWTWRWQSQSMGSAMPMQQQQQQQQQPQQPQPQQASYEQPNGGPNGAGNGTIIDTKVQGFVAGAAQQRIIDQENDPAALSRTTEEISVLKEDPPPLSYNVSFILTFPRGRDLLLRRLVTATAMKANFPLKQTIKSRVQEINKWL</sequence>
<comment type="caution">
    <text evidence="2">The sequence shown here is derived from an EMBL/GenBank/DDBJ whole genome shotgun (WGS) entry which is preliminary data.</text>
</comment>
<feature type="compositionally biased region" description="Low complexity" evidence="1">
    <location>
        <begin position="49"/>
        <end position="65"/>
    </location>
</feature>
<gene>
    <name evidence="2" type="ORF">H0E87_026159</name>
</gene>
<accession>A0A8T2X517</accession>
<protein>
    <submittedName>
        <fullName evidence="2">Uncharacterized protein</fullName>
    </submittedName>
</protein>